<sequence length="415" mass="48347">MKKYFLYLVVLLLAACTAGGGHKGTAGFVTIQGHDLIKPNGEKLFIQGTNLGNWLNPEGYMFGFGRTNSAWMIDLLFKEAVGPDFTAEFWQQFKDNYVTRADIDFIASQGANTIRLPFNYKLFTDEDYMGQTGQKDGYERIDSVVSWCKANGLYLILDMHDCPGGQTGDNIDDGYGYPWIYESEPSQQLFCQIWQKIACRYKNETTILGYELMNEPIAHYFENKDTLYHLLQPLYKRCVEAIRTVDENHIILLGGAHWNSFFWMLNDTSYDDKLMYTCHRYGGPATKEAINHYINFRDSVNRPMYMGEFGHNTMEWQSDFVKVLKEANIGYTFWPYKKVDNSCMMSIQRPEGWDSIVVKYAETSRNTYQEWREARPNQARFRQLLKQFAENCRLENCKSQTEYIQSMGMKEKENK</sequence>
<dbReference type="RefSeq" id="WP_036910269.1">
    <property type="nucleotide sequence ID" value="NZ_FNUV01000001.1"/>
</dbReference>
<evidence type="ECO:0000256" key="2">
    <source>
        <dbReference type="ARBA" id="ARBA00023295"/>
    </source>
</evidence>
<dbReference type="Gene3D" id="3.20.20.80">
    <property type="entry name" value="Glycosidases"/>
    <property type="match status" value="1"/>
</dbReference>
<dbReference type="EMBL" id="FNUV01000001">
    <property type="protein sequence ID" value="SEF40623.1"/>
    <property type="molecule type" value="Genomic_DNA"/>
</dbReference>
<evidence type="ECO:0000313" key="6">
    <source>
        <dbReference type="EMBL" id="SEF40623.1"/>
    </source>
</evidence>
<organism evidence="6 7">
    <name type="scientific">Xylanibacter ruminicola</name>
    <name type="common">Prevotella ruminicola</name>
    <dbReference type="NCBI Taxonomy" id="839"/>
    <lineage>
        <taxon>Bacteria</taxon>
        <taxon>Pseudomonadati</taxon>
        <taxon>Bacteroidota</taxon>
        <taxon>Bacteroidia</taxon>
        <taxon>Bacteroidales</taxon>
        <taxon>Prevotellaceae</taxon>
        <taxon>Xylanibacter</taxon>
    </lineage>
</organism>
<dbReference type="PANTHER" id="PTHR31297">
    <property type="entry name" value="GLUCAN ENDO-1,6-BETA-GLUCOSIDASE B"/>
    <property type="match status" value="1"/>
</dbReference>
<dbReference type="GO" id="GO:0009251">
    <property type="term" value="P:glucan catabolic process"/>
    <property type="evidence" value="ECO:0007669"/>
    <property type="project" value="TreeGrafter"/>
</dbReference>
<reference evidence="6 7" key="1">
    <citation type="submission" date="2016-10" db="EMBL/GenBank/DDBJ databases">
        <authorList>
            <person name="de Groot N.N."/>
        </authorList>
    </citation>
    <scope>NUCLEOTIDE SEQUENCE [LARGE SCALE GENOMIC DNA]</scope>
    <source>
        <strain evidence="6 7">AR32</strain>
    </source>
</reference>
<dbReference type="InterPro" id="IPR017853">
    <property type="entry name" value="GH"/>
</dbReference>
<dbReference type="InterPro" id="IPR018087">
    <property type="entry name" value="Glyco_hydro_5_CS"/>
</dbReference>
<dbReference type="SUPFAM" id="SSF51445">
    <property type="entry name" value="(Trans)glycosidases"/>
    <property type="match status" value="1"/>
</dbReference>
<dbReference type="InterPro" id="IPR050386">
    <property type="entry name" value="Glycosyl_hydrolase_5"/>
</dbReference>
<dbReference type="PANTHER" id="PTHR31297:SF13">
    <property type="entry name" value="PUTATIVE-RELATED"/>
    <property type="match status" value="1"/>
</dbReference>
<protein>
    <submittedName>
        <fullName evidence="6">Cellulase (Glycosyl hydrolase family 5)</fullName>
    </submittedName>
</protein>
<dbReference type="Proteomes" id="UP000236735">
    <property type="component" value="Unassembled WGS sequence"/>
</dbReference>
<dbReference type="GO" id="GO:0009986">
    <property type="term" value="C:cell surface"/>
    <property type="evidence" value="ECO:0007669"/>
    <property type="project" value="TreeGrafter"/>
</dbReference>
<evidence type="ECO:0000256" key="3">
    <source>
        <dbReference type="RuleBase" id="RU361153"/>
    </source>
</evidence>
<evidence type="ECO:0000256" key="1">
    <source>
        <dbReference type="ARBA" id="ARBA00022801"/>
    </source>
</evidence>
<keyword evidence="1 3" id="KW-0378">Hydrolase</keyword>
<dbReference type="Pfam" id="PF00150">
    <property type="entry name" value="Cellulase"/>
    <property type="match status" value="1"/>
</dbReference>
<dbReference type="GO" id="GO:0005576">
    <property type="term" value="C:extracellular region"/>
    <property type="evidence" value="ECO:0007669"/>
    <property type="project" value="TreeGrafter"/>
</dbReference>
<keyword evidence="4" id="KW-0732">Signal</keyword>
<evidence type="ECO:0000259" key="5">
    <source>
        <dbReference type="Pfam" id="PF00150"/>
    </source>
</evidence>
<feature type="signal peptide" evidence="4">
    <location>
        <begin position="1"/>
        <end position="20"/>
    </location>
</feature>
<dbReference type="PROSITE" id="PS51257">
    <property type="entry name" value="PROKAR_LIPOPROTEIN"/>
    <property type="match status" value="1"/>
</dbReference>
<comment type="similarity">
    <text evidence="3">Belongs to the glycosyl hydrolase 5 (cellulase A) family.</text>
</comment>
<accession>A0A1H5RQJ3</accession>
<keyword evidence="2 3" id="KW-0326">Glycosidase</keyword>
<name>A0A1H5RQJ3_XYLRU</name>
<evidence type="ECO:0000256" key="4">
    <source>
        <dbReference type="SAM" id="SignalP"/>
    </source>
</evidence>
<dbReference type="AlphaFoldDB" id="A0A1H5RQJ3"/>
<feature type="chain" id="PRO_5009283258" evidence="4">
    <location>
        <begin position="21"/>
        <end position="415"/>
    </location>
</feature>
<feature type="domain" description="Glycoside hydrolase family 5" evidence="5">
    <location>
        <begin position="95"/>
        <end position="336"/>
    </location>
</feature>
<gene>
    <name evidence="6" type="ORF">SAMN05216354_0271</name>
</gene>
<proteinExistence type="inferred from homology"/>
<dbReference type="GO" id="GO:0008422">
    <property type="term" value="F:beta-glucosidase activity"/>
    <property type="evidence" value="ECO:0007669"/>
    <property type="project" value="TreeGrafter"/>
</dbReference>
<dbReference type="PROSITE" id="PS00659">
    <property type="entry name" value="GLYCOSYL_HYDROL_F5"/>
    <property type="match status" value="1"/>
</dbReference>
<evidence type="ECO:0000313" key="7">
    <source>
        <dbReference type="Proteomes" id="UP000236735"/>
    </source>
</evidence>
<dbReference type="InterPro" id="IPR001547">
    <property type="entry name" value="Glyco_hydro_5"/>
</dbReference>